<evidence type="ECO:0000313" key="1">
    <source>
        <dbReference type="EMBL" id="MAA13471.1"/>
    </source>
</evidence>
<reference evidence="1" key="1">
    <citation type="journal article" date="2017" name="Parasit. Vectors">
        <title>Sialotranscriptomics of Rhipicephalus zambeziensis reveals intricate expression profiles of secretory proteins and suggests tight temporal transcriptional regulation during blood-feeding.</title>
        <authorList>
            <person name="de Castro M.H."/>
            <person name="de Klerk D."/>
            <person name="Pienaar R."/>
            <person name="Rees D.J.G."/>
            <person name="Mans B.J."/>
        </authorList>
    </citation>
    <scope>NUCLEOTIDE SEQUENCE</scope>
    <source>
        <tissue evidence="1">Salivary glands</tissue>
    </source>
</reference>
<sequence length="107" mass="12512">MGERTMPLPAPHSQRSATPLSFCVSFAKRRGTHFKRGCRHRVYFGGRRHRLRTLGRRHERARVSKTGKLQEDRDDFVVSVVKLYIRLASRSSLCSFLYKEHRKLVEG</sequence>
<protein>
    <submittedName>
        <fullName evidence="1">Uncharacterized protein</fullName>
    </submittedName>
</protein>
<proteinExistence type="predicted"/>
<accession>A0A224YG80</accession>
<dbReference type="EMBL" id="GFPF01002325">
    <property type="protein sequence ID" value="MAA13471.1"/>
    <property type="molecule type" value="Transcribed_RNA"/>
</dbReference>
<organism evidence="1">
    <name type="scientific">Rhipicephalus zambeziensis</name>
    <dbReference type="NCBI Taxonomy" id="60191"/>
    <lineage>
        <taxon>Eukaryota</taxon>
        <taxon>Metazoa</taxon>
        <taxon>Ecdysozoa</taxon>
        <taxon>Arthropoda</taxon>
        <taxon>Chelicerata</taxon>
        <taxon>Arachnida</taxon>
        <taxon>Acari</taxon>
        <taxon>Parasitiformes</taxon>
        <taxon>Ixodida</taxon>
        <taxon>Ixodoidea</taxon>
        <taxon>Ixodidae</taxon>
        <taxon>Rhipicephalinae</taxon>
        <taxon>Rhipicephalus</taxon>
        <taxon>Rhipicephalus</taxon>
    </lineage>
</organism>
<name>A0A224YG80_9ACAR</name>
<dbReference type="AlphaFoldDB" id="A0A224YG80"/>